<dbReference type="InterPro" id="IPR054060">
    <property type="entry name" value="TLN1-like_RS"/>
</dbReference>
<dbReference type="Pfam" id="PF01608">
    <property type="entry name" value="I_LWEQ"/>
    <property type="match status" value="1"/>
</dbReference>
<dbReference type="Pfam" id="PF09141">
    <property type="entry name" value="Talin_middle"/>
    <property type="match status" value="1"/>
</dbReference>
<dbReference type="GO" id="GO:0051015">
    <property type="term" value="F:actin filament binding"/>
    <property type="evidence" value="ECO:0007669"/>
    <property type="project" value="InterPro"/>
</dbReference>
<dbReference type="SMART" id="SM00307">
    <property type="entry name" value="ILWEQ"/>
    <property type="match status" value="1"/>
</dbReference>
<dbReference type="FunFam" id="1.20.1410.10:FF:000001">
    <property type="entry name" value="Talin 2"/>
    <property type="match status" value="1"/>
</dbReference>
<accession>A0A8D2JH46</accession>
<evidence type="ECO:0000256" key="4">
    <source>
        <dbReference type="ARBA" id="ARBA00022475"/>
    </source>
</evidence>
<dbReference type="InterPro" id="IPR032425">
    <property type="entry name" value="FERM_f0"/>
</dbReference>
<feature type="coiled-coil region" evidence="10">
    <location>
        <begin position="1023"/>
        <end position="1076"/>
    </location>
</feature>
<dbReference type="InterPro" id="IPR049108">
    <property type="entry name" value="Talin_R4"/>
</dbReference>
<keyword evidence="9" id="KW-0206">Cytoskeleton</keyword>
<dbReference type="PROSITE" id="PS00660">
    <property type="entry name" value="FERM_1"/>
    <property type="match status" value="1"/>
</dbReference>
<dbReference type="InterPro" id="IPR002404">
    <property type="entry name" value="IRS_PTB"/>
</dbReference>
<proteinExistence type="predicted"/>
<dbReference type="CDD" id="cd12150">
    <property type="entry name" value="talin-RS"/>
    <property type="match status" value="1"/>
</dbReference>
<dbReference type="Gene3D" id="1.20.80.10">
    <property type="match status" value="1"/>
</dbReference>
<dbReference type="GO" id="GO:0030036">
    <property type="term" value="P:actin cytoskeleton organization"/>
    <property type="evidence" value="ECO:0007669"/>
    <property type="project" value="TreeGrafter"/>
</dbReference>
<evidence type="ECO:0000313" key="13">
    <source>
        <dbReference type="Ensembl" id="ENSVKKP00000012724.1"/>
    </source>
</evidence>
<dbReference type="PANTHER" id="PTHR19981">
    <property type="entry name" value="TALIN"/>
    <property type="match status" value="1"/>
</dbReference>
<dbReference type="Gene3D" id="3.10.20.90">
    <property type="entry name" value="Phosphatidylinositol 3-kinase Catalytic Subunit, Chain A, domain 1"/>
    <property type="match status" value="3"/>
</dbReference>
<dbReference type="OMA" id="VDMTQHY"/>
<dbReference type="FunFam" id="1.20.120.230:FF:000004">
    <property type="entry name" value="Talin 2"/>
    <property type="match status" value="1"/>
</dbReference>
<dbReference type="FunFam" id="2.30.29.30:FF:000028">
    <property type="entry name" value="Talin 2"/>
    <property type="match status" value="1"/>
</dbReference>
<dbReference type="GO" id="GO:0005925">
    <property type="term" value="C:focal adhesion"/>
    <property type="evidence" value="ECO:0007669"/>
    <property type="project" value="UniProtKB-SubCell"/>
</dbReference>
<dbReference type="InterPro" id="IPR015224">
    <property type="entry name" value="Talin_cent"/>
</dbReference>
<keyword evidence="14" id="KW-1185">Reference proteome</keyword>
<dbReference type="Pfam" id="PF21692">
    <property type="entry name" value="Talin_R4"/>
    <property type="match status" value="1"/>
</dbReference>
<evidence type="ECO:0000256" key="8">
    <source>
        <dbReference type="ARBA" id="ARBA00023136"/>
    </source>
</evidence>
<dbReference type="FunFam" id="1.20.1420.10:FF:000006">
    <property type="entry name" value="Talin 2"/>
    <property type="match status" value="1"/>
</dbReference>
<dbReference type="SMART" id="SM01244">
    <property type="entry name" value="IRS"/>
    <property type="match status" value="1"/>
</dbReference>
<dbReference type="Pfam" id="PF21896">
    <property type="entry name" value="Talin_IBS2B"/>
    <property type="match status" value="4"/>
</dbReference>
<dbReference type="FunFam" id="1.20.80.10:FF:000007">
    <property type="entry name" value="Talin 2"/>
    <property type="match status" value="1"/>
</dbReference>
<dbReference type="InterPro" id="IPR035964">
    <property type="entry name" value="I/LWEQ_dom_sf"/>
</dbReference>
<protein>
    <submittedName>
        <fullName evidence="13">Talin 1</fullName>
    </submittedName>
</protein>
<evidence type="ECO:0000256" key="5">
    <source>
        <dbReference type="ARBA" id="ARBA00022490"/>
    </source>
</evidence>
<dbReference type="InterPro" id="IPR035963">
    <property type="entry name" value="FERM_2"/>
</dbReference>
<dbReference type="FunFam" id="1.20.1420.10:FF:000001">
    <property type="entry name" value="Talin 2"/>
    <property type="match status" value="1"/>
</dbReference>
<dbReference type="InterPro" id="IPR002558">
    <property type="entry name" value="ILWEQ_dom"/>
</dbReference>
<dbReference type="CDD" id="cd17171">
    <property type="entry name" value="FERM_F0_TLN1"/>
    <property type="match status" value="1"/>
</dbReference>
<dbReference type="PROSITE" id="PS50057">
    <property type="entry name" value="FERM_3"/>
    <property type="match status" value="1"/>
</dbReference>
<feature type="coiled-coil region" evidence="10">
    <location>
        <begin position="1794"/>
        <end position="1821"/>
    </location>
</feature>
<evidence type="ECO:0000256" key="7">
    <source>
        <dbReference type="ARBA" id="ARBA00022949"/>
    </source>
</evidence>
<evidence type="ECO:0000313" key="14">
    <source>
        <dbReference type="Proteomes" id="UP000694545"/>
    </source>
</evidence>
<dbReference type="FunFam" id="1.20.1420.10:FF:000007">
    <property type="entry name" value="Talin 2"/>
    <property type="match status" value="1"/>
</dbReference>
<evidence type="ECO:0000259" key="12">
    <source>
        <dbReference type="PROSITE" id="PS50945"/>
    </source>
</evidence>
<evidence type="ECO:0000256" key="10">
    <source>
        <dbReference type="SAM" id="Coils"/>
    </source>
</evidence>
<evidence type="ECO:0000256" key="9">
    <source>
        <dbReference type="ARBA" id="ARBA00023212"/>
    </source>
</evidence>
<dbReference type="GO" id="GO:0005886">
    <property type="term" value="C:plasma membrane"/>
    <property type="evidence" value="ECO:0007669"/>
    <property type="project" value="UniProtKB-SubCell"/>
</dbReference>
<feature type="domain" description="I/LWEQ" evidence="12">
    <location>
        <begin position="2294"/>
        <end position="2534"/>
    </location>
</feature>
<dbReference type="Gene3D" id="1.20.120.230">
    <property type="entry name" value="Alpha-catenin/vinculin-like"/>
    <property type="match status" value="5"/>
</dbReference>
<feature type="coiled-coil region" evidence="10">
    <location>
        <begin position="2502"/>
        <end position="2529"/>
    </location>
</feature>
<gene>
    <name evidence="13" type="primary">TLN1</name>
</gene>
<keyword evidence="10" id="KW-0175">Coiled coil</keyword>
<dbReference type="InterPro" id="IPR000299">
    <property type="entry name" value="FERM_domain"/>
</dbReference>
<keyword evidence="7" id="KW-0965">Cell junction</keyword>
<dbReference type="FunFam" id="1.20.120.230:FF:000005">
    <property type="entry name" value="Talin 1"/>
    <property type="match status" value="1"/>
</dbReference>
<organism evidence="13 14">
    <name type="scientific">Varanus komodoensis</name>
    <name type="common">Komodo dragon</name>
    <dbReference type="NCBI Taxonomy" id="61221"/>
    <lineage>
        <taxon>Eukaryota</taxon>
        <taxon>Metazoa</taxon>
        <taxon>Chordata</taxon>
        <taxon>Craniata</taxon>
        <taxon>Vertebrata</taxon>
        <taxon>Euteleostomi</taxon>
        <taxon>Lepidosauria</taxon>
        <taxon>Squamata</taxon>
        <taxon>Bifurcata</taxon>
        <taxon>Unidentata</taxon>
        <taxon>Episquamata</taxon>
        <taxon>Toxicofera</taxon>
        <taxon>Anguimorpha</taxon>
        <taxon>Paleoanguimorpha</taxon>
        <taxon>Varanoidea</taxon>
        <taxon>Varanidae</taxon>
        <taxon>Varanus</taxon>
    </lineage>
</organism>
<dbReference type="InterPro" id="IPR014352">
    <property type="entry name" value="FERM/acyl-CoA-bd_prot_sf"/>
</dbReference>
<evidence type="ECO:0000256" key="1">
    <source>
        <dbReference type="ARBA" id="ARBA00004245"/>
    </source>
</evidence>
<dbReference type="Pfam" id="PF08913">
    <property type="entry name" value="VBS"/>
    <property type="match status" value="1"/>
</dbReference>
<dbReference type="InterPro" id="IPR029071">
    <property type="entry name" value="Ubiquitin-like_domsf"/>
</dbReference>
<dbReference type="Proteomes" id="UP000694545">
    <property type="component" value="Unplaced"/>
</dbReference>
<keyword evidence="8" id="KW-0472">Membrane</keyword>
<dbReference type="InterPro" id="IPR037438">
    <property type="entry name" value="Talin1/2-RS"/>
</dbReference>
<keyword evidence="4" id="KW-1003">Cell membrane</keyword>
<dbReference type="Pfam" id="PF21865">
    <property type="entry name" value="TLN1-like_RS"/>
    <property type="match status" value="3"/>
</dbReference>
<evidence type="ECO:0000259" key="11">
    <source>
        <dbReference type="PROSITE" id="PS50057"/>
    </source>
</evidence>
<dbReference type="Gene3D" id="2.30.29.30">
    <property type="entry name" value="Pleckstrin-homology domain (PH domain)/Phosphotyrosine-binding domain (PTB)"/>
    <property type="match status" value="1"/>
</dbReference>
<dbReference type="InterPro" id="IPR019747">
    <property type="entry name" value="FERM_CS"/>
</dbReference>
<evidence type="ECO:0000256" key="2">
    <source>
        <dbReference type="ARBA" id="ARBA00004246"/>
    </source>
</evidence>
<dbReference type="FunFam" id="3.10.20.90:FF:000028">
    <property type="entry name" value="Talin 2"/>
    <property type="match status" value="1"/>
</dbReference>
<dbReference type="PANTHER" id="PTHR19981:SF7">
    <property type="entry name" value="TALIN-1"/>
    <property type="match status" value="1"/>
</dbReference>
<dbReference type="FunFam" id="3.10.20.90:FF:000066">
    <property type="entry name" value="Talin 1"/>
    <property type="match status" value="1"/>
</dbReference>
<name>A0A8D2JH46_VARKO</name>
<dbReference type="SUPFAM" id="SSF47220">
    <property type="entry name" value="alpha-catenin/vinculin-like"/>
    <property type="match status" value="4"/>
</dbReference>
<dbReference type="CDD" id="cd14473">
    <property type="entry name" value="FERM_B-lobe"/>
    <property type="match status" value="1"/>
</dbReference>
<keyword evidence="5" id="KW-0963">Cytoplasm</keyword>
<dbReference type="GO" id="GO:0005200">
    <property type="term" value="F:structural constituent of cytoskeleton"/>
    <property type="evidence" value="ECO:0007669"/>
    <property type="project" value="InterPro"/>
</dbReference>
<dbReference type="SUPFAM" id="SSF109885">
    <property type="entry name" value="I/LWEQ domain"/>
    <property type="match status" value="4"/>
</dbReference>
<dbReference type="Ensembl" id="ENSVKKT00000013030.1">
    <property type="protein sequence ID" value="ENSVKKP00000012724.1"/>
    <property type="gene ID" value="ENSVKKG00000007757.1"/>
</dbReference>
<dbReference type="InterPro" id="IPR019748">
    <property type="entry name" value="FERM_central"/>
</dbReference>
<dbReference type="Pfam" id="PF16511">
    <property type="entry name" value="FERM_f0"/>
    <property type="match status" value="1"/>
</dbReference>
<dbReference type="SUPFAM" id="SSF47031">
    <property type="entry name" value="Second domain of FERM"/>
    <property type="match status" value="1"/>
</dbReference>
<dbReference type="FunFam" id="1.20.120.230:FF:000003">
    <property type="entry name" value="Talin 2"/>
    <property type="match status" value="1"/>
</dbReference>
<dbReference type="InterPro" id="IPR057346">
    <property type="entry name" value="Talin1/2_VBS2"/>
</dbReference>
<feature type="domain" description="FERM" evidence="11">
    <location>
        <begin position="86"/>
        <end position="403"/>
    </location>
</feature>
<reference evidence="13" key="1">
    <citation type="submission" date="2025-08" db="UniProtKB">
        <authorList>
            <consortium name="Ensembl"/>
        </authorList>
    </citation>
    <scope>IDENTIFICATION</scope>
</reference>
<dbReference type="FunFam" id="1.20.1420.10:FF:000005">
    <property type="entry name" value="Talin 2"/>
    <property type="match status" value="1"/>
</dbReference>
<dbReference type="InterPro" id="IPR019749">
    <property type="entry name" value="Band_41_domain"/>
</dbReference>
<dbReference type="GO" id="GO:0005178">
    <property type="term" value="F:integrin binding"/>
    <property type="evidence" value="ECO:0007669"/>
    <property type="project" value="TreeGrafter"/>
</dbReference>
<dbReference type="PROSITE" id="PS50945">
    <property type="entry name" value="I_LWEQ"/>
    <property type="match status" value="1"/>
</dbReference>
<dbReference type="FunFam" id="1.20.120.230:FF:000002">
    <property type="entry name" value="Talin 2"/>
    <property type="match status" value="1"/>
</dbReference>
<dbReference type="GO" id="GO:0005856">
    <property type="term" value="C:cytoskeleton"/>
    <property type="evidence" value="ECO:0007669"/>
    <property type="project" value="UniProtKB-SubCell"/>
</dbReference>
<dbReference type="SUPFAM" id="SSF50729">
    <property type="entry name" value="PH domain-like"/>
    <property type="match status" value="1"/>
</dbReference>
<reference evidence="13" key="2">
    <citation type="submission" date="2025-09" db="UniProtKB">
        <authorList>
            <consortium name="Ensembl"/>
        </authorList>
    </citation>
    <scope>IDENTIFICATION</scope>
</reference>
<dbReference type="InterPro" id="IPR036476">
    <property type="entry name" value="Talin_cent_sf"/>
</dbReference>
<dbReference type="InterPro" id="IPR015009">
    <property type="entry name" value="Vinculin-bd_dom"/>
</dbReference>
<dbReference type="FunFam" id="1.20.1420.10:FF:000002">
    <property type="entry name" value="Talin 2"/>
    <property type="match status" value="1"/>
</dbReference>
<dbReference type="SUPFAM" id="SSF109880">
    <property type="entry name" value="A middle domain of Talin 1"/>
    <property type="match status" value="1"/>
</dbReference>
<dbReference type="Pfam" id="PF25177">
    <property type="entry name" value="Talin_VBS2"/>
    <property type="match status" value="1"/>
</dbReference>
<dbReference type="Pfam" id="PF02174">
    <property type="entry name" value="IRS"/>
    <property type="match status" value="1"/>
</dbReference>
<dbReference type="FunFam" id="1.20.120.230:FF:000009">
    <property type="entry name" value="Talin 2"/>
    <property type="match status" value="1"/>
</dbReference>
<dbReference type="GO" id="GO:0005737">
    <property type="term" value="C:cytoplasm"/>
    <property type="evidence" value="ECO:0007669"/>
    <property type="project" value="TreeGrafter"/>
</dbReference>
<dbReference type="InterPro" id="IPR011993">
    <property type="entry name" value="PH-like_dom_sf"/>
</dbReference>
<dbReference type="GO" id="GO:0098609">
    <property type="term" value="P:cell-cell adhesion"/>
    <property type="evidence" value="ECO:0007669"/>
    <property type="project" value="TreeGrafter"/>
</dbReference>
<dbReference type="PROSITE" id="PS00661">
    <property type="entry name" value="FERM_2"/>
    <property type="match status" value="1"/>
</dbReference>
<dbReference type="SUPFAM" id="SSF54236">
    <property type="entry name" value="Ubiquitin-like"/>
    <property type="match status" value="1"/>
</dbReference>
<dbReference type="InterPro" id="IPR036723">
    <property type="entry name" value="Alpha-catenin/vinculin-like_sf"/>
</dbReference>
<keyword evidence="6" id="KW-0597">Phosphoprotein</keyword>
<dbReference type="CDD" id="cd17173">
    <property type="entry name" value="FERM_F1_TLN1"/>
    <property type="match status" value="1"/>
</dbReference>
<dbReference type="Gene3D" id="1.20.1420.10">
    <property type="entry name" value="Talin, central domain"/>
    <property type="match status" value="7"/>
</dbReference>
<dbReference type="SMART" id="SM00295">
    <property type="entry name" value="B41"/>
    <property type="match status" value="1"/>
</dbReference>
<evidence type="ECO:0000256" key="6">
    <source>
        <dbReference type="ARBA" id="ARBA00022553"/>
    </source>
</evidence>
<dbReference type="Gene3D" id="1.20.1410.10">
    <property type="entry name" value="I/LWEQ domain"/>
    <property type="match status" value="1"/>
</dbReference>
<dbReference type="InterPro" id="IPR054082">
    <property type="entry name" value="Talin_IBS2B"/>
</dbReference>
<sequence length="2544" mass="271364">MVALSLKISIGNVVKTMQFEPSTMVYDACRIIRERVPEAQMGQPSDFGLFLSDEDPKKGIWLEAGKALDYYMLRNGDTMEYKKKQRPLKIRMLDGTVKTVMVDDSKTVTDILMTICARIGITNYDEYSLVRELVEEKKEEQTGTLRKDKTLLRDEKKMEKLKQKLHTDDELNWLDHGRTLREQGVDGSETLLLRRKFFYSDQNVDSRDPVQLNLLYVQARDDILNGSHPVSFDKACEFAGFQCQIQFGPHNEQKHKPGFLDLKDFLPKEYIKQKGERKIFMAHRNCSTMSEIEAKVRYVKLARSLKTYGVSFFLVKEKMKGKNKLVPRLLGITKECVMRVDEKTKEVIQEWNLTNIKRWAASPKSFTLDFGDYQDGYYSVQTTEGEQIAQLIAGYIDIILKKKKSKDHFGLEGDEESTMLEDSVSPKKSTVMQQQFNQVNKLEHGSVALPAIIRPGAGGPENFQVGTMPQAQQQVTSGQMHRGHMPPLTSAQQALTGTINSSMRAVHAAQSNLDDFETLPPLGQDAASKAWRKNKMDESKHEIHSQVDAITAGTASVVNLTAGDPAETDYTAVGCAVTTISSNLTEMSKGVKLLAALMEDEGGNGRQLLQAAKNLAGAVSELLKTAQPSSAEPRQNLLQAAGAVGQTSGELLQQIGESDTDPHFQDMLMQLAKAVASAAAALVLKAKNVAQKTEDSVLQTQVIAAATQCALSTSQLVACTKVVAPTISSPVCQEQLVEAGKLVAKSVESCVDASQAATADAQLLKQVGVAATAVTQALNDLLEHIKQHAAGGQPTGRYDQATDTILNVTENIFSSMGDAGEMVRQARILAQATSDLVNAIKADAEGETDLENSRKLLSAAKILADATAKMVEAAKGAAAHPDSEEQQQRLREAAEGLRMATNAAAQNAIKKKLVHRLEHAAKQAAAAATQTIAAAQHAASASRNPSAQQQLAQSCKVVADQIPMLVQGVRGSHSQPDSPSAQLALIAASQNFLQPGGRMAAAAKAAVPTISDQASAMQLGQCAKNLASALADLRTAAQKAQEACGPLEIDSALSLVQGLERDLQEAKAAAREGKLKPLPGESIEKCAQDLGNSTKAVSSAIAQLLGEVAQGNENYTGMAARDVAHALRSLSQAARGVAASTAEPQVQAVLLECAGDVMDKAGNLIEEARKAVAKPGDPESQQRLAQVAKAVSQALSRCVNCLPGQRDVDAAIRTVGEASKRLLADSFPPSTKNFQEAQSHLNQAAAGLNQSANELVQASRGTPQDLARASGKFGHDFNEFLQAGVEMAGQSPSKEAQAQVVSNLKSISMSSSKLLLAAKALSADPAAPNLKNQLAAAARAVTDSINQLITMCTQQAPGQKECDNALRELETVRELLENPTQAVNDMSYFSCLDSVMENSKILGEAMAGISQNAKNSKLPEFGESISTASKALCGFTEAAAQAAYLVGVSDPNSQAGQQGLVDPTQFARANQAIQMACQNLIDPACTQAQVLSAATIVAKHTSALCNTCRVASSRTSNPVAKRQFVQSAKEVANSTANLVKTIKALDGAFTPENREHCREATAPLVEAVDNLTAFASNPEFATVPAEISLEGRRAMEPIVSSAKTMLESSAGLIQTARSLAVNPKDPPKWSVLAGHSRTVSDSIKKLITNMRDKAPGQRECDEAVGLLARCIRDLDQASLAAISQQLAPREGISQEALHNQMLTAVQEISNLIEPVAGAARAEASQLGHKVAQLAQYFEPLVLAAVGAASKMLNHQQQMNLLDQTKTLAESALQMLYTAKEAGGNPKPRRVGRTQDALEEAVQMMKEAVEDLTATLNEAASAAGVVGGMVDSITQAINQLDEGPVGEPEGTFVDYQTTMVKTAKAIAVTVQEMVTKSSANPDALGTLASQLTSDYGQLALQAKPAALTAENEEIGSHIKNRVQDLGHGCAALVTKAGALQCSPSDAYTKKELIECARRVSEKVSHVLAALQAGNRGTQACITAASAVSGIIADLDTTIMFATAGTLNRENAETFADHREGILKTAKALVEDTKVLVQNATASQEKLAQAAQSSVATITRLAEVVKLGAASLGSEDPETQVVLINAVKDVAKALGDLIGATKAAAGKSGDDPAVYQLKSSAKVMVTNVTSLLKTVKAVEDEATKGTRALEATIEHIRQELAVFCSPVPPAKTSTPEDFIRMTKGITMATAKAVAAGNSCRQEDVIATANLSRRAIADMLRSCKEAAYHPEVSGQVRHRALRFGKECASGYLELLEHVLVILQKPSHDLKQQLASYSKRVAGSVTELIQAAEAMKGTEWVDPEDPTVIAENELLGAAAAIEAAAKKLEQLKPRAKPKQADESLNFEEQILEAAKSIAAATSALVKAASAAQRELVAQGKVGAIPANALDDGQWSQGLISAARMVAAATNNLCEAANAAVQGHASEEKLISSAKQVAASTAQLLVACKVKADQDSEAMKRLQAAGNAVKRASDHLVKAAQKAAAFQEQENETVIVKERMVGGIAQIIAAQEEMLRKERELEEARKKLALIRQQQYKFLPSELRDEGQN</sequence>
<dbReference type="CDD" id="cd10569">
    <property type="entry name" value="FERM_C_Talin"/>
    <property type="match status" value="1"/>
</dbReference>
<dbReference type="GO" id="GO:0001726">
    <property type="term" value="C:ruffle"/>
    <property type="evidence" value="ECO:0007669"/>
    <property type="project" value="InterPro"/>
</dbReference>
<evidence type="ECO:0000256" key="3">
    <source>
        <dbReference type="ARBA" id="ARBA00004413"/>
    </source>
</evidence>
<comment type="subcellular location">
    <subcellularLocation>
        <location evidence="2">Cell junction</location>
        <location evidence="2">Focal adhesion</location>
    </subcellularLocation>
    <subcellularLocation>
        <location evidence="3">Cell membrane</location>
        <topology evidence="3">Peripheral membrane protein</topology>
        <orientation evidence="3">Cytoplasmic side</orientation>
    </subcellularLocation>
    <subcellularLocation>
        <location evidence="1">Cytoplasm</location>
        <location evidence="1">Cytoskeleton</location>
    </subcellularLocation>
</comment>